<dbReference type="SUPFAM" id="SSF52540">
    <property type="entry name" value="P-loop containing nucleoside triphosphate hydrolases"/>
    <property type="match status" value="1"/>
</dbReference>
<accession>A0ABV3RML9</accession>
<dbReference type="Pfam" id="PF17784">
    <property type="entry name" value="Sulfotransfer_4"/>
    <property type="match status" value="1"/>
</dbReference>
<dbReference type="SUPFAM" id="SSF53448">
    <property type="entry name" value="Nucleotide-diphospho-sugar transferases"/>
    <property type="match status" value="1"/>
</dbReference>
<dbReference type="InterPro" id="IPR040632">
    <property type="entry name" value="Sulfotransfer_4"/>
</dbReference>
<evidence type="ECO:0000313" key="4">
    <source>
        <dbReference type="EMBL" id="MEW9920210.1"/>
    </source>
</evidence>
<evidence type="ECO:0000313" key="5">
    <source>
        <dbReference type="Proteomes" id="UP001556098"/>
    </source>
</evidence>
<dbReference type="EMBL" id="JBFNXX010000007">
    <property type="protein sequence ID" value="MEW9920210.1"/>
    <property type="molecule type" value="Genomic_DNA"/>
</dbReference>
<dbReference type="Gene3D" id="3.40.50.300">
    <property type="entry name" value="P-loop containing nucleotide triphosphate hydrolases"/>
    <property type="match status" value="1"/>
</dbReference>
<evidence type="ECO:0000256" key="1">
    <source>
        <dbReference type="ARBA" id="ARBA00004167"/>
    </source>
</evidence>
<keyword evidence="3" id="KW-1133">Transmembrane helix</keyword>
<dbReference type="RefSeq" id="WP_367877913.1">
    <property type="nucleotide sequence ID" value="NZ_JBFNXX010000007.1"/>
</dbReference>
<gene>
    <name evidence="4" type="ORF">AB2B41_11375</name>
</gene>
<dbReference type="Pfam" id="PF13704">
    <property type="entry name" value="Glyco_tranf_2_4"/>
    <property type="match status" value="1"/>
</dbReference>
<sequence>MSTQVIGPGFDAITPRIFQIGFNKCGTRSLYEFMKQNGISAVHFKRGNLAKDMAENLSAGKPPLEGFDRWIGYTDMQRVSKREGVIEACEFYRSLAAYYPRSYFILNTRSKDRWISSRLRHGKNQNYAERYRKGLGLNTQEELIDFWSKQWDRHHAEVPEFFAKTGQHFLIYDIETDTPDKLSDFLAPDFKTDPAHFGHEGKTEAKSLENAAPTIYAKSEEIETEIAEPVQNILPETVPQADAPRKEPEIKLSKRFFPRNDIVGLNEQAVLPAYAEAPLRPPAEGSTGNVIIACMKNEGPFLLEWIAYHRAIGFHHFLIYTNDCSDGTTEMLDRLAAMGIVTHVDNSDWEGSSPQVVALNAAMKHPVVEKADWLVHIDADEFINIRTGNGTFDCLLDALPEGVTNIAMTWRLFGSAGVKDYEDLPVIEQFDRCAPSYLPKPHIAWGLKTATRNIGAYRKISCHRPNGLNDGFDEKITWVNGSGKDITDARAKNGWRSDLKTIGYDLVQLNHYALRSSDSFLVKRQRGRALHVDRSIGVDYWTRMDWNTHQDLTIKRNLARLASEIDRLKAYPGIAECHAASVAWHREKIASLKGVAEFSELMQDVHTIKLDDISRMQTVLEAGMEA</sequence>
<proteinExistence type="predicted"/>
<dbReference type="PANTHER" id="PTHR21461">
    <property type="entry name" value="GLYCOSYLTRANSFERASE FAMILY 92 PROTEIN"/>
    <property type="match status" value="1"/>
</dbReference>
<evidence type="ECO:0000256" key="3">
    <source>
        <dbReference type="ARBA" id="ARBA00022989"/>
    </source>
</evidence>
<dbReference type="Proteomes" id="UP001556098">
    <property type="component" value="Unassembled WGS sequence"/>
</dbReference>
<name>A0ABV3RML9_9RHOB</name>
<dbReference type="InterPro" id="IPR029044">
    <property type="entry name" value="Nucleotide-diphossugar_trans"/>
</dbReference>
<protein>
    <submittedName>
        <fullName evidence="4">Glycosyltransferase family 2 protein</fullName>
    </submittedName>
</protein>
<comment type="caution">
    <text evidence="4">The sequence shown here is derived from an EMBL/GenBank/DDBJ whole genome shotgun (WGS) entry which is preliminary data.</text>
</comment>
<evidence type="ECO:0000256" key="2">
    <source>
        <dbReference type="ARBA" id="ARBA00022692"/>
    </source>
</evidence>
<keyword evidence="5" id="KW-1185">Reference proteome</keyword>
<keyword evidence="3" id="KW-0472">Membrane</keyword>
<comment type="subcellular location">
    <subcellularLocation>
        <location evidence="1">Membrane</location>
        <topology evidence="1">Single-pass membrane protein</topology>
    </subcellularLocation>
</comment>
<dbReference type="PANTHER" id="PTHR21461:SF69">
    <property type="entry name" value="GLYCOSYLTRANSFERASE FAMILY 92 PROTEIN"/>
    <property type="match status" value="1"/>
</dbReference>
<organism evidence="4 5">
    <name type="scientific">Sulfitobacter sediminis</name>
    <dbReference type="NCBI Taxonomy" id="3234186"/>
    <lineage>
        <taxon>Bacteria</taxon>
        <taxon>Pseudomonadati</taxon>
        <taxon>Pseudomonadota</taxon>
        <taxon>Alphaproteobacteria</taxon>
        <taxon>Rhodobacterales</taxon>
        <taxon>Roseobacteraceae</taxon>
        <taxon>Sulfitobacter</taxon>
    </lineage>
</organism>
<reference evidence="4 5" key="1">
    <citation type="submission" date="2024-07" db="EMBL/GenBank/DDBJ databases">
        <title>Marimonas sp.nov., isolated from tidal-flat sediment.</title>
        <authorList>
            <person name="Jayan J.N."/>
            <person name="Lee S.S."/>
        </authorList>
    </citation>
    <scope>NUCLEOTIDE SEQUENCE [LARGE SCALE GENOMIC DNA]</scope>
    <source>
        <strain evidence="4 5">MJW-29</strain>
    </source>
</reference>
<keyword evidence="2" id="KW-0812">Transmembrane</keyword>
<dbReference type="InterPro" id="IPR027417">
    <property type="entry name" value="P-loop_NTPase"/>
</dbReference>